<evidence type="ECO:0000259" key="10">
    <source>
        <dbReference type="Pfam" id="PF01035"/>
    </source>
</evidence>
<evidence type="ECO:0000256" key="1">
    <source>
        <dbReference type="ARBA" id="ARBA00001286"/>
    </source>
</evidence>
<dbReference type="InterPro" id="IPR014048">
    <property type="entry name" value="MethylDNA_cys_MeTrfase_DNA-bd"/>
</dbReference>
<comment type="caution">
    <text evidence="12">The sequence shown here is derived from an EMBL/GenBank/DDBJ whole genome shotgun (WGS) entry which is preliminary data.</text>
</comment>
<dbReference type="SUPFAM" id="SSF53155">
    <property type="entry name" value="Methylated DNA-protein cysteine methyltransferase domain"/>
    <property type="match status" value="1"/>
</dbReference>
<dbReference type="GO" id="GO:0032259">
    <property type="term" value="P:methylation"/>
    <property type="evidence" value="ECO:0007669"/>
    <property type="project" value="UniProtKB-KW"/>
</dbReference>
<dbReference type="SUPFAM" id="SSF46767">
    <property type="entry name" value="Methylated DNA-protein cysteine methyltransferase, C-terminal domain"/>
    <property type="match status" value="1"/>
</dbReference>
<feature type="domain" description="Methylated-DNA-[protein]-cysteine S-methyltransferase DNA binding" evidence="10">
    <location>
        <begin position="78"/>
        <end position="162"/>
    </location>
</feature>
<evidence type="ECO:0000256" key="3">
    <source>
        <dbReference type="ARBA" id="ARBA00022490"/>
    </source>
</evidence>
<evidence type="ECO:0000256" key="9">
    <source>
        <dbReference type="HAMAP-Rule" id="MF_00772"/>
    </source>
</evidence>
<gene>
    <name evidence="12" type="ORF">HMPREF9444_01423</name>
</gene>
<dbReference type="OrthoDB" id="9802228at2"/>
<dbReference type="Pfam" id="PF01035">
    <property type="entry name" value="DNA_binding_1"/>
    <property type="match status" value="1"/>
</dbReference>
<dbReference type="Gene3D" id="1.10.10.10">
    <property type="entry name" value="Winged helix-like DNA-binding domain superfamily/Winged helix DNA-binding domain"/>
    <property type="match status" value="1"/>
</dbReference>
<dbReference type="PANTHER" id="PTHR10815:SF5">
    <property type="entry name" value="METHYLATED-DNA--PROTEIN-CYSTEINE METHYLTRANSFERASE"/>
    <property type="match status" value="1"/>
</dbReference>
<dbReference type="GO" id="GO:0005737">
    <property type="term" value="C:cytoplasm"/>
    <property type="evidence" value="ECO:0007669"/>
    <property type="project" value="UniProtKB-SubCell"/>
</dbReference>
<dbReference type="InterPro" id="IPR036631">
    <property type="entry name" value="MGMT_N_sf"/>
</dbReference>
<accession>E8LL17</accession>
<dbReference type="GO" id="GO:0006307">
    <property type="term" value="P:DNA alkylation repair"/>
    <property type="evidence" value="ECO:0007669"/>
    <property type="project" value="UniProtKB-UniRule"/>
</dbReference>
<keyword evidence="5 9" id="KW-0808">Transferase</keyword>
<name>E8LL17_SUCHY</name>
<comment type="subcellular location">
    <subcellularLocation>
        <location evidence="9">Cytoplasm</location>
    </subcellularLocation>
</comment>
<comment type="catalytic activity">
    <reaction evidence="8 9">
        <text>a 6-O-methyl-2'-deoxyguanosine in DNA + L-cysteinyl-[protein] = S-methyl-L-cysteinyl-[protein] + a 2'-deoxyguanosine in DNA</text>
        <dbReference type="Rhea" id="RHEA:24000"/>
        <dbReference type="Rhea" id="RHEA-COMP:10131"/>
        <dbReference type="Rhea" id="RHEA-COMP:10132"/>
        <dbReference type="Rhea" id="RHEA-COMP:11367"/>
        <dbReference type="Rhea" id="RHEA-COMP:11368"/>
        <dbReference type="ChEBI" id="CHEBI:29950"/>
        <dbReference type="ChEBI" id="CHEBI:82612"/>
        <dbReference type="ChEBI" id="CHEBI:85445"/>
        <dbReference type="ChEBI" id="CHEBI:85448"/>
        <dbReference type="EC" id="2.1.1.63"/>
    </reaction>
</comment>
<dbReference type="CDD" id="cd06445">
    <property type="entry name" value="ATase"/>
    <property type="match status" value="1"/>
</dbReference>
<proteinExistence type="inferred from homology"/>
<evidence type="ECO:0000256" key="6">
    <source>
        <dbReference type="ARBA" id="ARBA00022763"/>
    </source>
</evidence>
<evidence type="ECO:0000256" key="8">
    <source>
        <dbReference type="ARBA" id="ARBA00049348"/>
    </source>
</evidence>
<feature type="domain" description="Methylguanine DNA methyltransferase ribonuclease-like" evidence="11">
    <location>
        <begin position="4"/>
        <end position="73"/>
    </location>
</feature>
<dbReference type="EMBL" id="AEVO01000082">
    <property type="protein sequence ID" value="EFY06779.1"/>
    <property type="molecule type" value="Genomic_DNA"/>
</dbReference>
<feature type="active site" description="Nucleophile; methyl group acceptor" evidence="9">
    <location>
        <position position="134"/>
    </location>
</feature>
<keyword evidence="7 9" id="KW-0234">DNA repair</keyword>
<dbReference type="InterPro" id="IPR036388">
    <property type="entry name" value="WH-like_DNA-bd_sf"/>
</dbReference>
<evidence type="ECO:0000256" key="7">
    <source>
        <dbReference type="ARBA" id="ARBA00023204"/>
    </source>
</evidence>
<protein>
    <recommendedName>
        <fullName evidence="9">Methylated-DNA--protein-cysteine methyltransferase</fullName>
        <ecNumber evidence="9">2.1.1.63</ecNumber>
    </recommendedName>
    <alternativeName>
        <fullName evidence="9">6-O-methylguanine-DNA methyltransferase</fullName>
        <shortName evidence="9">MGMT</shortName>
    </alternativeName>
    <alternativeName>
        <fullName evidence="9">O-6-methylguanine-DNA-alkyltransferase</fullName>
    </alternativeName>
</protein>
<dbReference type="HOGENOM" id="CLU_000445_52_2_6"/>
<dbReference type="InterPro" id="IPR008332">
    <property type="entry name" value="MethylG_MeTrfase_N"/>
</dbReference>
<dbReference type="InterPro" id="IPR023546">
    <property type="entry name" value="MGMT"/>
</dbReference>
<reference evidence="12 13" key="1">
    <citation type="submission" date="2011-01" db="EMBL/GenBank/DDBJ databases">
        <authorList>
            <person name="Weinstock G."/>
            <person name="Sodergren E."/>
            <person name="Clifton S."/>
            <person name="Fulton L."/>
            <person name="Fulton B."/>
            <person name="Courtney L."/>
            <person name="Fronick C."/>
            <person name="Harrison M."/>
            <person name="Strong C."/>
            <person name="Farmer C."/>
            <person name="Delahaunty K."/>
            <person name="Markovic C."/>
            <person name="Hall O."/>
            <person name="Minx P."/>
            <person name="Tomlinson C."/>
            <person name="Mitreva M."/>
            <person name="Hou S."/>
            <person name="Chen J."/>
            <person name="Wollam A."/>
            <person name="Pepin K.H."/>
            <person name="Johnson M."/>
            <person name="Bhonagiri V."/>
            <person name="Zhang X."/>
            <person name="Suruliraj S."/>
            <person name="Warren W."/>
            <person name="Chinwalla A."/>
            <person name="Mardis E.R."/>
            <person name="Wilson R.K."/>
        </authorList>
    </citation>
    <scope>NUCLEOTIDE SEQUENCE [LARGE SCALE GENOMIC DNA]</scope>
    <source>
        <strain evidence="13">DSM 22608 / JCM 16073 / KCTC 15190 / YIT 12066</strain>
    </source>
</reference>
<dbReference type="InterPro" id="IPR036217">
    <property type="entry name" value="MethylDNA_cys_MeTrfase_DNAb"/>
</dbReference>
<evidence type="ECO:0000256" key="4">
    <source>
        <dbReference type="ARBA" id="ARBA00022603"/>
    </source>
</evidence>
<sequence>MIFTAKYSSPLGEILLASDEIGLTGLWFHGQKYFAENLDPFHEEKENDAIKKAKVWLDEYFKGQRPDVKVPLHLRGTKFQLQVWATLQNIPYGNFMTYKEIAAIIAKEQGIKQMSAQAVGGAVGHNPISIIIPCHRVIGSNKSLTGYAGGLDKKLKLLTLEKADTTDLYMPKN</sequence>
<dbReference type="eggNOG" id="COG0350">
    <property type="taxonomic scope" value="Bacteria"/>
</dbReference>
<comment type="similarity">
    <text evidence="2 9">Belongs to the MGMT family.</text>
</comment>
<keyword evidence="13" id="KW-1185">Reference proteome</keyword>
<dbReference type="InterPro" id="IPR001497">
    <property type="entry name" value="MethylDNA_cys_MeTrfase_AS"/>
</dbReference>
<dbReference type="Proteomes" id="UP000018458">
    <property type="component" value="Unassembled WGS sequence"/>
</dbReference>
<dbReference type="Gene3D" id="3.30.160.70">
    <property type="entry name" value="Methylated DNA-protein cysteine methyltransferase domain"/>
    <property type="match status" value="1"/>
</dbReference>
<dbReference type="HAMAP" id="MF_00772">
    <property type="entry name" value="OGT"/>
    <property type="match status" value="1"/>
</dbReference>
<evidence type="ECO:0000256" key="2">
    <source>
        <dbReference type="ARBA" id="ARBA00008711"/>
    </source>
</evidence>
<dbReference type="AlphaFoldDB" id="E8LL17"/>
<keyword evidence="4 9" id="KW-0489">Methyltransferase</keyword>
<evidence type="ECO:0000256" key="5">
    <source>
        <dbReference type="ARBA" id="ARBA00022679"/>
    </source>
</evidence>
<dbReference type="FunFam" id="1.10.10.10:FF:000214">
    <property type="entry name" value="Methylated-DNA--protein-cysteine methyltransferase"/>
    <property type="match status" value="1"/>
</dbReference>
<comment type="function">
    <text evidence="9">Involved in the cellular defense against the biological effects of O6-methylguanine (O6-MeG) and O4-methylthymine (O4-MeT) in DNA. Repairs the methylated nucleobase in DNA by stoichiometrically transferring the methyl group to a cysteine residue in the enzyme. This is a suicide reaction: the enzyme is irreversibly inactivated.</text>
</comment>
<evidence type="ECO:0000313" key="13">
    <source>
        <dbReference type="Proteomes" id="UP000018458"/>
    </source>
</evidence>
<dbReference type="PROSITE" id="PS00374">
    <property type="entry name" value="MGMT"/>
    <property type="match status" value="1"/>
</dbReference>
<keyword evidence="3 9" id="KW-0963">Cytoplasm</keyword>
<dbReference type="STRING" id="762983.HMPREF9444_01423"/>
<keyword evidence="6 9" id="KW-0227">DNA damage</keyword>
<dbReference type="NCBIfam" id="TIGR00589">
    <property type="entry name" value="ogt"/>
    <property type="match status" value="1"/>
</dbReference>
<dbReference type="GO" id="GO:0003908">
    <property type="term" value="F:methylated-DNA-[protein]-cysteine S-methyltransferase activity"/>
    <property type="evidence" value="ECO:0007669"/>
    <property type="project" value="UniProtKB-UniRule"/>
</dbReference>
<evidence type="ECO:0000259" key="11">
    <source>
        <dbReference type="Pfam" id="PF02870"/>
    </source>
</evidence>
<dbReference type="RefSeq" id="WP_009143605.1">
    <property type="nucleotide sequence ID" value="NZ_GL831016.1"/>
</dbReference>
<dbReference type="PANTHER" id="PTHR10815">
    <property type="entry name" value="METHYLATED-DNA--PROTEIN-CYSTEINE METHYLTRANSFERASE"/>
    <property type="match status" value="1"/>
</dbReference>
<organism evidence="12 13">
    <name type="scientific">Succinatimonas hippei (strain DSM 22608 / JCM 16073 / KCTC 15190 / YIT 12066)</name>
    <dbReference type="NCBI Taxonomy" id="762983"/>
    <lineage>
        <taxon>Bacteria</taxon>
        <taxon>Pseudomonadati</taxon>
        <taxon>Pseudomonadota</taxon>
        <taxon>Gammaproteobacteria</taxon>
        <taxon>Aeromonadales</taxon>
        <taxon>Succinivibrionaceae</taxon>
        <taxon>Succinatimonas</taxon>
    </lineage>
</organism>
<evidence type="ECO:0000313" key="12">
    <source>
        <dbReference type="EMBL" id="EFY06779.1"/>
    </source>
</evidence>
<comment type="miscellaneous">
    <text evidence="9">This enzyme catalyzes only one turnover and therefore is not strictly catalytic. According to one definition, an enzyme is a biocatalyst that acts repeatedly and over many reaction cycles.</text>
</comment>
<comment type="catalytic activity">
    <reaction evidence="1 9">
        <text>a 4-O-methyl-thymidine in DNA + L-cysteinyl-[protein] = a thymidine in DNA + S-methyl-L-cysteinyl-[protein]</text>
        <dbReference type="Rhea" id="RHEA:53428"/>
        <dbReference type="Rhea" id="RHEA-COMP:10131"/>
        <dbReference type="Rhea" id="RHEA-COMP:10132"/>
        <dbReference type="Rhea" id="RHEA-COMP:13555"/>
        <dbReference type="Rhea" id="RHEA-COMP:13556"/>
        <dbReference type="ChEBI" id="CHEBI:29950"/>
        <dbReference type="ChEBI" id="CHEBI:82612"/>
        <dbReference type="ChEBI" id="CHEBI:137386"/>
        <dbReference type="ChEBI" id="CHEBI:137387"/>
        <dbReference type="EC" id="2.1.1.63"/>
    </reaction>
</comment>
<dbReference type="Pfam" id="PF02870">
    <property type="entry name" value="Methyltransf_1N"/>
    <property type="match status" value="1"/>
</dbReference>
<dbReference type="EC" id="2.1.1.63" evidence="9"/>